<evidence type="ECO:0000313" key="1">
    <source>
        <dbReference type="EMBL" id="RIA82602.1"/>
    </source>
</evidence>
<organism evidence="1 2">
    <name type="scientific">Glomus cerebriforme</name>
    <dbReference type="NCBI Taxonomy" id="658196"/>
    <lineage>
        <taxon>Eukaryota</taxon>
        <taxon>Fungi</taxon>
        <taxon>Fungi incertae sedis</taxon>
        <taxon>Mucoromycota</taxon>
        <taxon>Glomeromycotina</taxon>
        <taxon>Glomeromycetes</taxon>
        <taxon>Glomerales</taxon>
        <taxon>Glomeraceae</taxon>
        <taxon>Glomus</taxon>
    </lineage>
</organism>
<dbReference type="OrthoDB" id="2307182at2759"/>
<comment type="caution">
    <text evidence="1">The sequence shown here is derived from an EMBL/GenBank/DDBJ whole genome shotgun (WGS) entry which is preliminary data.</text>
</comment>
<keyword evidence="2" id="KW-1185">Reference proteome</keyword>
<name>A0A397SAV8_9GLOM</name>
<evidence type="ECO:0000313" key="2">
    <source>
        <dbReference type="Proteomes" id="UP000265703"/>
    </source>
</evidence>
<sequence>MNPKPFVTNNNNNKQQYCSGCESNYPPSSFTANGNFYCTCNMCRHQNKEAYQQRLLYKQQNPDDQIIEFDNFHDFLADSFDNRENNEDQENKENLEFKFSCIVNINTLEGECDVKERASHIISVIIDVDKYAWEKSETFYYYCSQRDCLKQKSNKDSDNNKHHDKQSMERFACKGCVKITIYENSTFFNIEIYHVLHPIRPNFTISPAVKQFIINNIDLLPHEIYKRLVDREKWLLEKSYQIIFRKENPKALGFLTELWNTLKNSRSKIREIGIDATYFAQISAACFVWSGIKVQLCLWHVKKAIEVRLASNKKPQKINYNGIAAYQQFSFIDPLFCPSVTNE</sequence>
<dbReference type="EMBL" id="QKYT01000649">
    <property type="protein sequence ID" value="RIA82602.1"/>
    <property type="molecule type" value="Genomic_DNA"/>
</dbReference>
<gene>
    <name evidence="1" type="ORF">C1645_835117</name>
</gene>
<accession>A0A397SAV8</accession>
<evidence type="ECO:0008006" key="3">
    <source>
        <dbReference type="Google" id="ProtNLM"/>
    </source>
</evidence>
<dbReference type="Proteomes" id="UP000265703">
    <property type="component" value="Unassembled WGS sequence"/>
</dbReference>
<proteinExistence type="predicted"/>
<dbReference type="STRING" id="658196.A0A397SAV8"/>
<reference evidence="1 2" key="1">
    <citation type="submission" date="2018-06" db="EMBL/GenBank/DDBJ databases">
        <title>Comparative genomics reveals the genomic features of Rhizophagus irregularis, R. cerebriforme, R. diaphanum and Gigaspora rosea, and their symbiotic lifestyle signature.</title>
        <authorList>
            <person name="Morin E."/>
            <person name="San Clemente H."/>
            <person name="Chen E.C.H."/>
            <person name="De La Providencia I."/>
            <person name="Hainaut M."/>
            <person name="Kuo A."/>
            <person name="Kohler A."/>
            <person name="Murat C."/>
            <person name="Tang N."/>
            <person name="Roy S."/>
            <person name="Loubradou J."/>
            <person name="Henrissat B."/>
            <person name="Grigoriev I.V."/>
            <person name="Corradi N."/>
            <person name="Roux C."/>
            <person name="Martin F.M."/>
        </authorList>
    </citation>
    <scope>NUCLEOTIDE SEQUENCE [LARGE SCALE GENOMIC DNA]</scope>
    <source>
        <strain evidence="1 2">DAOM 227022</strain>
    </source>
</reference>
<dbReference type="AlphaFoldDB" id="A0A397SAV8"/>
<protein>
    <recommendedName>
        <fullName evidence="3">MULE transposase domain-containing protein</fullName>
    </recommendedName>
</protein>